<comment type="caution">
    <text evidence="2">The sequence shown here is derived from an EMBL/GenBank/DDBJ whole genome shotgun (WGS) entry which is preliminary data.</text>
</comment>
<sequence length="173" mass="19357">MKLYDRFQELPVPSFLGKRMKLSCLTFRVGPLSVSRTGSEQVFRAQTTTLGIVEISTAEDLSKLDFLTLVHPWIDFLLGRHSVGETISKEETDDESSSESEPSSPPPPMDRHTAALQLIARLRQPFGALLLTSMGQDVVEYRRVTSESLVTVQVQEDTPLDHLIDCVRTLDVL</sequence>
<evidence type="ECO:0000256" key="1">
    <source>
        <dbReference type="SAM" id="MobiDB-lite"/>
    </source>
</evidence>
<name>A0A8I2YJ08_9AGAM</name>
<dbReference type="AlphaFoldDB" id="A0A8I2YJ08"/>
<protein>
    <submittedName>
        <fullName evidence="2">Uncharacterized protein</fullName>
    </submittedName>
</protein>
<evidence type="ECO:0000313" key="2">
    <source>
        <dbReference type="EMBL" id="KAG6372970.1"/>
    </source>
</evidence>
<keyword evidence="3" id="KW-1185">Reference proteome</keyword>
<evidence type="ECO:0000313" key="3">
    <source>
        <dbReference type="Proteomes" id="UP000683000"/>
    </source>
</evidence>
<gene>
    <name evidence="2" type="ORF">JVT61DRAFT_7016</name>
</gene>
<reference evidence="2" key="1">
    <citation type="submission" date="2021-03" db="EMBL/GenBank/DDBJ databases">
        <title>Evolutionary innovations through gain and loss of genes in the ectomycorrhizal Boletales.</title>
        <authorList>
            <person name="Wu G."/>
            <person name="Miyauchi S."/>
            <person name="Morin E."/>
            <person name="Yang Z.-L."/>
            <person name="Xu J."/>
            <person name="Martin F.M."/>
        </authorList>
    </citation>
    <scope>NUCLEOTIDE SEQUENCE</scope>
    <source>
        <strain evidence="2">BR01</strain>
    </source>
</reference>
<organism evidence="2 3">
    <name type="scientific">Boletus reticuloceps</name>
    <dbReference type="NCBI Taxonomy" id="495285"/>
    <lineage>
        <taxon>Eukaryota</taxon>
        <taxon>Fungi</taxon>
        <taxon>Dikarya</taxon>
        <taxon>Basidiomycota</taxon>
        <taxon>Agaricomycotina</taxon>
        <taxon>Agaricomycetes</taxon>
        <taxon>Agaricomycetidae</taxon>
        <taxon>Boletales</taxon>
        <taxon>Boletineae</taxon>
        <taxon>Boletaceae</taxon>
        <taxon>Boletoideae</taxon>
        <taxon>Boletus</taxon>
    </lineage>
</organism>
<accession>A0A8I2YJ08</accession>
<dbReference type="EMBL" id="JAGFBS010000024">
    <property type="protein sequence ID" value="KAG6372970.1"/>
    <property type="molecule type" value="Genomic_DNA"/>
</dbReference>
<feature type="region of interest" description="Disordered" evidence="1">
    <location>
        <begin position="88"/>
        <end position="111"/>
    </location>
</feature>
<dbReference type="Proteomes" id="UP000683000">
    <property type="component" value="Unassembled WGS sequence"/>
</dbReference>
<proteinExistence type="predicted"/>
<dbReference type="OrthoDB" id="2684694at2759"/>